<keyword evidence="1" id="KW-1133">Transmembrane helix</keyword>
<dbReference type="EMBL" id="CAKKLH010000294">
    <property type="protein sequence ID" value="CAH0109649.1"/>
    <property type="molecule type" value="Genomic_DNA"/>
</dbReference>
<gene>
    <name evidence="2" type="ORF">DGAL_LOCUS13132</name>
</gene>
<name>A0A8J2WSC2_9CRUS</name>
<evidence type="ECO:0000256" key="1">
    <source>
        <dbReference type="SAM" id="Phobius"/>
    </source>
</evidence>
<sequence>MRTNQQTRSSTNSEMKVALIFLSVMVAITHQQFQRQRERIWWSPALLPVTAFDQQLSTSLPGSSRRHPTGLPSIPTHKTLIYSENEEFNPVLVPLEYQDYIEEDSIRMSNQELKHSVNVAPCFPKSFKISDFLFNYIKQLTNNNGNFHCNDDALKTTACRRKRDLMDSKSGKNNQFVIVPTERQRVTPTALPTLDVIQENRQVSTDQEITSSKGVFPNDISDSGSWMRSLSEPRFFNAYTVVSTTVTAFSFETITVKKAMAIADDAMVLCLPSGCFVLVMKIALIFLSVMVAITHQQFQRQQQRIWWTPHYYPSQPSINNYLRVYQDLQDDIQPDYRQFRPTRPIIYSPEDEYNPSVVSAEYQDDYIDEEEYPEIHSRAKYYQQRRPVFLENNNGNFHCNIIVDSHLCPILALPQPNSRMTPLKTTACRRRETCWISIRKTRNFNFKCTSDFGSDPRKIAKCQPTRKSLRLRLLSQSDISGSGIVDEELVRARVPSSILTRWYLQQLPAFSLQRQQSKKQLPIADDAMVLCLPIRLVHLLKNHPWIRN</sequence>
<dbReference type="OrthoDB" id="6354671at2759"/>
<dbReference type="Proteomes" id="UP000789390">
    <property type="component" value="Unassembled WGS sequence"/>
</dbReference>
<feature type="transmembrane region" description="Helical" evidence="1">
    <location>
        <begin position="266"/>
        <end position="294"/>
    </location>
</feature>
<evidence type="ECO:0000313" key="3">
    <source>
        <dbReference type="Proteomes" id="UP000789390"/>
    </source>
</evidence>
<dbReference type="AlphaFoldDB" id="A0A8J2WSC2"/>
<reference evidence="2" key="1">
    <citation type="submission" date="2021-11" db="EMBL/GenBank/DDBJ databases">
        <authorList>
            <person name="Schell T."/>
        </authorList>
    </citation>
    <scope>NUCLEOTIDE SEQUENCE</scope>
    <source>
        <strain evidence="2">M5</strain>
    </source>
</reference>
<organism evidence="2 3">
    <name type="scientific">Daphnia galeata</name>
    <dbReference type="NCBI Taxonomy" id="27404"/>
    <lineage>
        <taxon>Eukaryota</taxon>
        <taxon>Metazoa</taxon>
        <taxon>Ecdysozoa</taxon>
        <taxon>Arthropoda</taxon>
        <taxon>Crustacea</taxon>
        <taxon>Branchiopoda</taxon>
        <taxon>Diplostraca</taxon>
        <taxon>Cladocera</taxon>
        <taxon>Anomopoda</taxon>
        <taxon>Daphniidae</taxon>
        <taxon>Daphnia</taxon>
    </lineage>
</organism>
<comment type="caution">
    <text evidence="2">The sequence shown here is derived from an EMBL/GenBank/DDBJ whole genome shotgun (WGS) entry which is preliminary data.</text>
</comment>
<evidence type="ECO:0000313" key="2">
    <source>
        <dbReference type="EMBL" id="CAH0109649.1"/>
    </source>
</evidence>
<keyword evidence="3" id="KW-1185">Reference proteome</keyword>
<protein>
    <submittedName>
        <fullName evidence="2">Uncharacterized protein</fullName>
    </submittedName>
</protein>
<keyword evidence="1" id="KW-0472">Membrane</keyword>
<proteinExistence type="predicted"/>
<accession>A0A8J2WSC2</accession>
<keyword evidence="1" id="KW-0812">Transmembrane</keyword>